<keyword evidence="1" id="KW-0472">Membrane</keyword>
<keyword evidence="6" id="KW-1185">Reference proteome</keyword>
<evidence type="ECO:0000259" key="4">
    <source>
        <dbReference type="PROSITE" id="PS50887"/>
    </source>
</evidence>
<dbReference type="SUPFAM" id="SSF55073">
    <property type="entry name" value="Nucleotide cyclase"/>
    <property type="match status" value="1"/>
</dbReference>
<evidence type="ECO:0000259" key="3">
    <source>
        <dbReference type="PROSITE" id="PS50885"/>
    </source>
</evidence>
<name>A0A845UUH9_9GAMM</name>
<evidence type="ECO:0000313" key="5">
    <source>
        <dbReference type="EMBL" id="NDY95483.1"/>
    </source>
</evidence>
<dbReference type="Pfam" id="PF00563">
    <property type="entry name" value="EAL"/>
    <property type="match status" value="1"/>
</dbReference>
<evidence type="ECO:0000313" key="6">
    <source>
        <dbReference type="Proteomes" id="UP000484885"/>
    </source>
</evidence>
<dbReference type="Proteomes" id="UP000484885">
    <property type="component" value="Unassembled WGS sequence"/>
</dbReference>
<dbReference type="PROSITE" id="PS50885">
    <property type="entry name" value="HAMP"/>
    <property type="match status" value="1"/>
</dbReference>
<dbReference type="InterPro" id="IPR035919">
    <property type="entry name" value="EAL_sf"/>
</dbReference>
<comment type="caution">
    <text evidence="5">The sequence shown here is derived from an EMBL/GenBank/DDBJ whole genome shotgun (WGS) entry which is preliminary data.</text>
</comment>
<keyword evidence="1" id="KW-0812">Transmembrane</keyword>
<dbReference type="PROSITE" id="PS50887">
    <property type="entry name" value="GGDEF"/>
    <property type="match status" value="1"/>
</dbReference>
<feature type="domain" description="EAL" evidence="2">
    <location>
        <begin position="408"/>
        <end position="637"/>
    </location>
</feature>
<dbReference type="PANTHER" id="PTHR33121">
    <property type="entry name" value="CYCLIC DI-GMP PHOSPHODIESTERASE PDEF"/>
    <property type="match status" value="1"/>
</dbReference>
<dbReference type="SUPFAM" id="SSF141868">
    <property type="entry name" value="EAL domain-like"/>
    <property type="match status" value="1"/>
</dbReference>
<accession>A0A845UUH9</accession>
<feature type="domain" description="HAMP" evidence="3">
    <location>
        <begin position="170"/>
        <end position="221"/>
    </location>
</feature>
<dbReference type="InterPro" id="IPR050706">
    <property type="entry name" value="Cyclic-di-GMP_PDE-like"/>
</dbReference>
<reference evidence="5 6" key="1">
    <citation type="submission" date="2020-02" db="EMBL/GenBank/DDBJ databases">
        <authorList>
            <person name="Zhang X.-Y."/>
        </authorList>
    </citation>
    <scope>NUCLEOTIDE SEQUENCE [LARGE SCALE GENOMIC DNA]</scope>
    <source>
        <strain evidence="5 6">C33</strain>
    </source>
</reference>
<dbReference type="PROSITE" id="PS50883">
    <property type="entry name" value="EAL"/>
    <property type="match status" value="1"/>
</dbReference>
<feature type="transmembrane region" description="Helical" evidence="1">
    <location>
        <begin position="150"/>
        <end position="169"/>
    </location>
</feature>
<dbReference type="AlphaFoldDB" id="A0A845UUH9"/>
<dbReference type="RefSeq" id="WP_164210864.1">
    <property type="nucleotide sequence ID" value="NZ_JAAGSC010000039.1"/>
</dbReference>
<dbReference type="GO" id="GO:0071111">
    <property type="term" value="F:cyclic-guanylate-specific phosphodiesterase activity"/>
    <property type="evidence" value="ECO:0007669"/>
    <property type="project" value="InterPro"/>
</dbReference>
<dbReference type="GO" id="GO:0007165">
    <property type="term" value="P:signal transduction"/>
    <property type="evidence" value="ECO:0007669"/>
    <property type="project" value="InterPro"/>
</dbReference>
<dbReference type="EMBL" id="JAAGSC010000039">
    <property type="protein sequence ID" value="NDY95483.1"/>
    <property type="molecule type" value="Genomic_DNA"/>
</dbReference>
<dbReference type="Gene3D" id="3.20.20.450">
    <property type="entry name" value="EAL domain"/>
    <property type="match status" value="1"/>
</dbReference>
<organism evidence="5 6">
    <name type="scientific">Wenzhouxiangella limi</name>
    <dbReference type="NCBI Taxonomy" id="2707351"/>
    <lineage>
        <taxon>Bacteria</taxon>
        <taxon>Pseudomonadati</taxon>
        <taxon>Pseudomonadota</taxon>
        <taxon>Gammaproteobacteria</taxon>
        <taxon>Chromatiales</taxon>
        <taxon>Wenzhouxiangellaceae</taxon>
        <taxon>Wenzhouxiangella</taxon>
    </lineage>
</organism>
<gene>
    <name evidence="5" type="ORF">G3I74_07070</name>
</gene>
<dbReference type="InterPro" id="IPR043128">
    <property type="entry name" value="Rev_trsase/Diguanyl_cyclase"/>
</dbReference>
<dbReference type="Gene3D" id="6.20.270.20">
    <property type="entry name" value="LapD/MoxY periplasmic domain"/>
    <property type="match status" value="1"/>
</dbReference>
<dbReference type="InterPro" id="IPR029787">
    <property type="entry name" value="Nucleotide_cyclase"/>
</dbReference>
<dbReference type="Pfam" id="PF16448">
    <property type="entry name" value="LapD_MoxY_N"/>
    <property type="match status" value="1"/>
</dbReference>
<dbReference type="InterPro" id="IPR032244">
    <property type="entry name" value="LapD_MoxY_N"/>
</dbReference>
<dbReference type="Pfam" id="PF00990">
    <property type="entry name" value="GGDEF"/>
    <property type="match status" value="1"/>
</dbReference>
<feature type="transmembrane region" description="Helical" evidence="1">
    <location>
        <begin position="6"/>
        <end position="25"/>
    </location>
</feature>
<dbReference type="CDD" id="cd01948">
    <property type="entry name" value="EAL"/>
    <property type="match status" value="1"/>
</dbReference>
<protein>
    <submittedName>
        <fullName evidence="5">EAL domain-containing protein</fullName>
    </submittedName>
</protein>
<dbReference type="PANTHER" id="PTHR33121:SF23">
    <property type="entry name" value="CYCLIC DI-GMP PHOSPHODIESTERASE PDEB"/>
    <property type="match status" value="1"/>
</dbReference>
<dbReference type="InterPro" id="IPR000160">
    <property type="entry name" value="GGDEF_dom"/>
</dbReference>
<dbReference type="Gene3D" id="3.30.110.200">
    <property type="match status" value="1"/>
</dbReference>
<dbReference type="InterPro" id="IPR003660">
    <property type="entry name" value="HAMP_dom"/>
</dbReference>
<evidence type="ECO:0000256" key="1">
    <source>
        <dbReference type="SAM" id="Phobius"/>
    </source>
</evidence>
<dbReference type="InterPro" id="IPR042461">
    <property type="entry name" value="LapD_MoxY_peri_C"/>
</dbReference>
<dbReference type="InterPro" id="IPR001633">
    <property type="entry name" value="EAL_dom"/>
</dbReference>
<proteinExistence type="predicted"/>
<feature type="domain" description="GGDEF" evidence="4">
    <location>
        <begin position="263"/>
        <end position="398"/>
    </location>
</feature>
<dbReference type="SMART" id="SM00267">
    <property type="entry name" value="GGDEF"/>
    <property type="match status" value="1"/>
</dbReference>
<dbReference type="Gene3D" id="3.30.70.270">
    <property type="match status" value="1"/>
</dbReference>
<dbReference type="GO" id="GO:0016020">
    <property type="term" value="C:membrane"/>
    <property type="evidence" value="ECO:0007669"/>
    <property type="project" value="InterPro"/>
</dbReference>
<dbReference type="SMART" id="SM00052">
    <property type="entry name" value="EAL"/>
    <property type="match status" value="1"/>
</dbReference>
<sequence>MTLTRQLWIFIAVLITLTFVSGFLVSSYSARNYYVEQLTVKNIDNAAGLALALSQMDKDPVTVELMISAQFDTGHYQRIRLEGPDGQTLHLRERPDLVPEAPTWFARLMAFDIPPGVAQVQDGWNQYGTLSIESESAYALGALWRVSYRLFVWYITIALVCGLIGSMVLRRISGPLQAVVEQAEAIGERRFITSKEPRTMEFRRVVRAMNTLTNRVRTMLDDEARRLDEIRRQSQLDPATGVANREQFLRLLEARLNLNDSSVRDGVLLIRVTGLAALNAKLGRAETDEWILALLARIQTRLEGRADCYSQCTLGRLNGSDFVILLQDTEFLADLAEEVWSAASELVQEKHLEQQYPLAEVGSACQPGEERSQLLSRLDDLLAGAEEASSQRLVLYESRPRPPLFPDADSWRHALEAALADNGISHACYPVITTRGELFHEEAMLRLRLGNEAVPAGAVIGWARRLKLLPQIDLQMLESVLQVLSEQPARRIAVNLSIDSLGNVASHLAIIERIKRYGGTVTQRLSLELNEQIAVQYAGPLASFSAAVKSHGVSVGLQSAGRNIAAVAGLEKLGLDYMKVDAALIQQQDGDIQSLLRGLCKLGHSLGLTMIAEGVLEKTDQSALAEMGFDGYTGPGV</sequence>
<keyword evidence="1" id="KW-1133">Transmembrane helix</keyword>
<evidence type="ECO:0000259" key="2">
    <source>
        <dbReference type="PROSITE" id="PS50883"/>
    </source>
</evidence>